<comment type="subcellular location">
    <subcellularLocation>
        <location evidence="1 8">Cell membrane</location>
        <topology evidence="1 8">Multi-pass membrane protein</topology>
    </subcellularLocation>
</comment>
<protein>
    <submittedName>
        <fullName evidence="11">Amino acid ABC transporter permease</fullName>
    </submittedName>
</protein>
<dbReference type="InterPro" id="IPR010065">
    <property type="entry name" value="AA_ABC_transptr_permease_3TM"/>
</dbReference>
<dbReference type="GO" id="GO:0006865">
    <property type="term" value="P:amino acid transport"/>
    <property type="evidence" value="ECO:0007669"/>
    <property type="project" value="UniProtKB-KW"/>
</dbReference>
<feature type="compositionally biased region" description="Polar residues" evidence="9">
    <location>
        <begin position="1"/>
        <end position="17"/>
    </location>
</feature>
<dbReference type="Gene3D" id="1.10.3720.10">
    <property type="entry name" value="MetI-like"/>
    <property type="match status" value="1"/>
</dbReference>
<dbReference type="GO" id="GO:0022857">
    <property type="term" value="F:transmembrane transporter activity"/>
    <property type="evidence" value="ECO:0007669"/>
    <property type="project" value="InterPro"/>
</dbReference>
<feature type="compositionally biased region" description="Low complexity" evidence="9">
    <location>
        <begin position="35"/>
        <end position="51"/>
    </location>
</feature>
<keyword evidence="5" id="KW-0029">Amino-acid transport</keyword>
<evidence type="ECO:0000256" key="2">
    <source>
        <dbReference type="ARBA" id="ARBA00022448"/>
    </source>
</evidence>
<keyword evidence="2 8" id="KW-0813">Transport</keyword>
<dbReference type="AlphaFoldDB" id="A0A853F0F9"/>
<dbReference type="Pfam" id="PF00528">
    <property type="entry name" value="BPD_transp_1"/>
    <property type="match status" value="1"/>
</dbReference>
<feature type="transmembrane region" description="Helical" evidence="8">
    <location>
        <begin position="298"/>
        <end position="322"/>
    </location>
</feature>
<feature type="compositionally biased region" description="Low complexity" evidence="9">
    <location>
        <begin position="383"/>
        <end position="406"/>
    </location>
</feature>
<evidence type="ECO:0000256" key="8">
    <source>
        <dbReference type="RuleBase" id="RU363032"/>
    </source>
</evidence>
<organism evidence="11 12">
    <name type="scientific">Sanguibacter inulinus</name>
    <dbReference type="NCBI Taxonomy" id="60922"/>
    <lineage>
        <taxon>Bacteria</taxon>
        <taxon>Bacillati</taxon>
        <taxon>Actinomycetota</taxon>
        <taxon>Actinomycetes</taxon>
        <taxon>Micrococcales</taxon>
        <taxon>Sanguibacteraceae</taxon>
        <taxon>Sanguibacter</taxon>
    </lineage>
</organism>
<evidence type="ECO:0000256" key="1">
    <source>
        <dbReference type="ARBA" id="ARBA00004651"/>
    </source>
</evidence>
<name>A0A853F0F9_9MICO</name>
<evidence type="ECO:0000256" key="5">
    <source>
        <dbReference type="ARBA" id="ARBA00022970"/>
    </source>
</evidence>
<feature type="transmembrane region" description="Helical" evidence="8">
    <location>
        <begin position="273"/>
        <end position="291"/>
    </location>
</feature>
<evidence type="ECO:0000256" key="9">
    <source>
        <dbReference type="SAM" id="MobiDB-lite"/>
    </source>
</evidence>
<evidence type="ECO:0000256" key="4">
    <source>
        <dbReference type="ARBA" id="ARBA00022692"/>
    </source>
</evidence>
<accession>A0A853F0F9</accession>
<keyword evidence="12" id="KW-1185">Reference proteome</keyword>
<dbReference type="InterPro" id="IPR043429">
    <property type="entry name" value="ArtM/GltK/GlnP/TcyL/YhdX-like"/>
</dbReference>
<reference evidence="11 12" key="1">
    <citation type="submission" date="2020-07" db="EMBL/GenBank/DDBJ databases">
        <title>MOT database genomes.</title>
        <authorList>
            <person name="Joseph S."/>
            <person name="Aduse-Opoku J."/>
            <person name="Hashim A."/>
            <person name="Wade W."/>
            <person name="Curtis M."/>
        </authorList>
    </citation>
    <scope>NUCLEOTIDE SEQUENCE [LARGE SCALE GENOMIC DNA]</scope>
    <source>
        <strain evidence="11 12">DSM 100099</strain>
    </source>
</reference>
<dbReference type="InterPro" id="IPR035906">
    <property type="entry name" value="MetI-like_sf"/>
</dbReference>
<dbReference type="CDD" id="cd06261">
    <property type="entry name" value="TM_PBP2"/>
    <property type="match status" value="1"/>
</dbReference>
<evidence type="ECO:0000256" key="3">
    <source>
        <dbReference type="ARBA" id="ARBA00022475"/>
    </source>
</evidence>
<dbReference type="EMBL" id="JACBYE010000037">
    <property type="protein sequence ID" value="NYS94548.1"/>
    <property type="molecule type" value="Genomic_DNA"/>
</dbReference>
<keyword evidence="7 8" id="KW-0472">Membrane</keyword>
<evidence type="ECO:0000313" key="12">
    <source>
        <dbReference type="Proteomes" id="UP000561011"/>
    </source>
</evidence>
<dbReference type="RefSeq" id="WP_179913911.1">
    <property type="nucleotide sequence ID" value="NZ_JACBYE010000037.1"/>
</dbReference>
<feature type="region of interest" description="Disordered" evidence="9">
    <location>
        <begin position="1"/>
        <end position="51"/>
    </location>
</feature>
<dbReference type="NCBIfam" id="TIGR01726">
    <property type="entry name" value="HEQRo_perm_3TM"/>
    <property type="match status" value="1"/>
</dbReference>
<feature type="region of interest" description="Disordered" evidence="9">
    <location>
        <begin position="361"/>
        <end position="413"/>
    </location>
</feature>
<evidence type="ECO:0000259" key="10">
    <source>
        <dbReference type="PROSITE" id="PS50928"/>
    </source>
</evidence>
<keyword evidence="3" id="KW-1003">Cell membrane</keyword>
<evidence type="ECO:0000313" key="11">
    <source>
        <dbReference type="EMBL" id="NYS94548.1"/>
    </source>
</evidence>
<dbReference type="PROSITE" id="PS50928">
    <property type="entry name" value="ABC_TM1"/>
    <property type="match status" value="1"/>
</dbReference>
<keyword evidence="4 8" id="KW-0812">Transmembrane</keyword>
<dbReference type="SUPFAM" id="SSF161098">
    <property type="entry name" value="MetI-like"/>
    <property type="match status" value="1"/>
</dbReference>
<keyword evidence="6 8" id="KW-1133">Transmembrane helix</keyword>
<evidence type="ECO:0000256" key="6">
    <source>
        <dbReference type="ARBA" id="ARBA00022989"/>
    </source>
</evidence>
<feature type="transmembrane region" description="Helical" evidence="8">
    <location>
        <begin position="72"/>
        <end position="91"/>
    </location>
</feature>
<dbReference type="InterPro" id="IPR000515">
    <property type="entry name" value="MetI-like"/>
</dbReference>
<comment type="similarity">
    <text evidence="8">Belongs to the binding-protein-dependent transport system permease family.</text>
</comment>
<dbReference type="GO" id="GO:0043190">
    <property type="term" value="C:ATP-binding cassette (ABC) transporter complex"/>
    <property type="evidence" value="ECO:0007669"/>
    <property type="project" value="InterPro"/>
</dbReference>
<sequence>MSSALSTPPSTGRSANSAAPPGLTKSTISTVSKDPAAPTSPSAPSAPSALPRATRAELESLRVVGARHPWRWVATAAVAVLLAMVVSSLVTNQRWEWSVVFQYLTWPSILSGLWGTLRLTLVAAVIGFGLGTVLALMRLSRSPLLRAVSWAYTWVFRSVPLILQLLLWYNLAYLYPSLTLGIPFGPSFAEFGTLDVINKFGAAILGLGLSQAAYSAEIVRAGILSVDQGQHEAAAALGIPRARQSTRIVLPQAMRTIVPTSVNEIIGLVKGTSVVYVLAYGELFYTVGVIYGRNQRVVPLLMVAAIWYVIITTVITVIQFYVERHYAKGAVRTLPPTPLQVARWTVLRTWSRLTGRPAHPSLPPAFAVRTGNGRGHLTRTGRPSAAQPSTSQPSTAQPSAAHPSTARTEGGVA</sequence>
<dbReference type="Proteomes" id="UP000561011">
    <property type="component" value="Unassembled WGS sequence"/>
</dbReference>
<comment type="caution">
    <text evidence="11">The sequence shown here is derived from an EMBL/GenBank/DDBJ whole genome shotgun (WGS) entry which is preliminary data.</text>
</comment>
<dbReference type="PANTHER" id="PTHR30614">
    <property type="entry name" value="MEMBRANE COMPONENT OF AMINO ACID ABC TRANSPORTER"/>
    <property type="match status" value="1"/>
</dbReference>
<gene>
    <name evidence="11" type="ORF">HZZ10_13590</name>
</gene>
<evidence type="ECO:0000256" key="7">
    <source>
        <dbReference type="ARBA" id="ARBA00023136"/>
    </source>
</evidence>
<feature type="transmembrane region" description="Helical" evidence="8">
    <location>
        <begin position="149"/>
        <end position="169"/>
    </location>
</feature>
<proteinExistence type="inferred from homology"/>
<dbReference type="PANTHER" id="PTHR30614:SF0">
    <property type="entry name" value="L-CYSTINE TRANSPORT SYSTEM PERMEASE PROTEIN TCYL"/>
    <property type="match status" value="1"/>
</dbReference>
<feature type="transmembrane region" description="Helical" evidence="8">
    <location>
        <begin position="111"/>
        <end position="137"/>
    </location>
</feature>
<feature type="domain" description="ABC transmembrane type-1" evidence="10">
    <location>
        <begin position="113"/>
        <end position="319"/>
    </location>
</feature>